<reference evidence="3" key="2">
    <citation type="submission" date="2023-11" db="UniProtKB">
        <authorList>
            <consortium name="WormBaseParasite"/>
        </authorList>
    </citation>
    <scope>IDENTIFICATION</scope>
</reference>
<dbReference type="AlphaFoldDB" id="A0AA85IY83"/>
<accession>A0AA85IY83</accession>
<evidence type="ECO:0000313" key="3">
    <source>
        <dbReference type="WBParaSite" id="TREG1_116040.1"/>
    </source>
</evidence>
<evidence type="ECO:0008006" key="4">
    <source>
        <dbReference type="Google" id="ProtNLM"/>
    </source>
</evidence>
<sequence length="87" mass="9769">MLNKICLTAISSVVLYVMHLPVCESGFIWGLLCEFLGIFCDGEPEEVSHLVNQMVSMGSSSSVSHYYFVYTTSVFAEHFSFPLECPY</sequence>
<name>A0AA85IY83_TRIRE</name>
<evidence type="ECO:0000256" key="1">
    <source>
        <dbReference type="SAM" id="SignalP"/>
    </source>
</evidence>
<evidence type="ECO:0000313" key="2">
    <source>
        <dbReference type="Proteomes" id="UP000050795"/>
    </source>
</evidence>
<protein>
    <recommendedName>
        <fullName evidence="4">Secreted protein</fullName>
    </recommendedName>
</protein>
<reference evidence="2" key="1">
    <citation type="submission" date="2022-06" db="EMBL/GenBank/DDBJ databases">
        <authorList>
            <person name="Berger JAMES D."/>
            <person name="Berger JAMES D."/>
        </authorList>
    </citation>
    <scope>NUCLEOTIDE SEQUENCE [LARGE SCALE GENOMIC DNA]</scope>
</reference>
<proteinExistence type="predicted"/>
<organism evidence="2 3">
    <name type="scientific">Trichobilharzia regenti</name>
    <name type="common">Nasal bird schistosome</name>
    <dbReference type="NCBI Taxonomy" id="157069"/>
    <lineage>
        <taxon>Eukaryota</taxon>
        <taxon>Metazoa</taxon>
        <taxon>Spiralia</taxon>
        <taxon>Lophotrochozoa</taxon>
        <taxon>Platyhelminthes</taxon>
        <taxon>Trematoda</taxon>
        <taxon>Digenea</taxon>
        <taxon>Strigeidida</taxon>
        <taxon>Schistosomatoidea</taxon>
        <taxon>Schistosomatidae</taxon>
        <taxon>Trichobilharzia</taxon>
    </lineage>
</organism>
<keyword evidence="1" id="KW-0732">Signal</keyword>
<keyword evidence="2" id="KW-1185">Reference proteome</keyword>
<dbReference type="WBParaSite" id="TREG1_116040.1">
    <property type="protein sequence ID" value="TREG1_116040.1"/>
    <property type="gene ID" value="TREG1_116040"/>
</dbReference>
<dbReference type="Proteomes" id="UP000050795">
    <property type="component" value="Unassembled WGS sequence"/>
</dbReference>
<feature type="signal peptide" evidence="1">
    <location>
        <begin position="1"/>
        <end position="25"/>
    </location>
</feature>
<feature type="chain" id="PRO_5041715141" description="Secreted protein" evidence="1">
    <location>
        <begin position="26"/>
        <end position="87"/>
    </location>
</feature>